<comment type="caution">
    <text evidence="3">The sequence shown here is derived from an EMBL/GenBank/DDBJ whole genome shotgun (WGS) entry which is preliminary data.</text>
</comment>
<dbReference type="InterPro" id="IPR036374">
    <property type="entry name" value="OxRdtase_Mopterin-bd_sf"/>
</dbReference>
<dbReference type="InterPro" id="IPR000572">
    <property type="entry name" value="OxRdtase_Mopterin-bd_dom"/>
</dbReference>
<accession>A0A7W6UEM8</accession>
<feature type="compositionally biased region" description="Basic and acidic residues" evidence="1">
    <location>
        <begin position="83"/>
        <end position="93"/>
    </location>
</feature>
<reference evidence="3 4" key="1">
    <citation type="submission" date="2020-08" db="EMBL/GenBank/DDBJ databases">
        <title>Genomic Encyclopedia of Type Strains, Phase IV (KMG-V): Genome sequencing to study the core and pangenomes of soil and plant-associated prokaryotes.</title>
        <authorList>
            <person name="Whitman W."/>
        </authorList>
    </citation>
    <scope>NUCLEOTIDE SEQUENCE [LARGE SCALE GENOMIC DNA]</scope>
    <source>
        <strain evidence="3 4">SEMIA 414</strain>
    </source>
</reference>
<dbReference type="SUPFAM" id="SSF56524">
    <property type="entry name" value="Oxidoreductase molybdopterin-binding domain"/>
    <property type="match status" value="1"/>
</dbReference>
<dbReference type="GO" id="GO:0006790">
    <property type="term" value="P:sulfur compound metabolic process"/>
    <property type="evidence" value="ECO:0007669"/>
    <property type="project" value="TreeGrafter"/>
</dbReference>
<dbReference type="PANTHER" id="PTHR19372:SF7">
    <property type="entry name" value="SULFITE OXIDASE, MITOCHONDRIAL"/>
    <property type="match status" value="1"/>
</dbReference>
<feature type="region of interest" description="Disordered" evidence="1">
    <location>
        <begin position="83"/>
        <end position="105"/>
    </location>
</feature>
<name>A0A7W6UEM8_9HYPH</name>
<dbReference type="EMBL" id="JACIHI010000001">
    <property type="protein sequence ID" value="MBB4436784.1"/>
    <property type="molecule type" value="Genomic_DNA"/>
</dbReference>
<gene>
    <name evidence="3" type="ORF">GGE15_000015</name>
</gene>
<evidence type="ECO:0000313" key="4">
    <source>
        <dbReference type="Proteomes" id="UP000533724"/>
    </source>
</evidence>
<proteinExistence type="predicted"/>
<dbReference type="Proteomes" id="UP000533724">
    <property type="component" value="Unassembled WGS sequence"/>
</dbReference>
<evidence type="ECO:0000259" key="2">
    <source>
        <dbReference type="Pfam" id="PF00174"/>
    </source>
</evidence>
<dbReference type="Gene3D" id="3.90.420.10">
    <property type="entry name" value="Oxidoreductase, molybdopterin-binding domain"/>
    <property type="match status" value="1"/>
</dbReference>
<feature type="domain" description="Oxidoreductase molybdopterin-binding" evidence="2">
    <location>
        <begin position="6"/>
        <end position="81"/>
    </location>
</feature>
<dbReference type="GO" id="GO:0008482">
    <property type="term" value="F:sulfite oxidase activity"/>
    <property type="evidence" value="ECO:0007669"/>
    <property type="project" value="TreeGrafter"/>
</dbReference>
<dbReference type="Pfam" id="PF00174">
    <property type="entry name" value="Oxidored_molyb"/>
    <property type="match status" value="1"/>
</dbReference>
<dbReference type="AlphaFoldDB" id="A0A7W6UEM8"/>
<evidence type="ECO:0000256" key="1">
    <source>
        <dbReference type="SAM" id="MobiDB-lite"/>
    </source>
</evidence>
<dbReference type="GO" id="GO:0020037">
    <property type="term" value="F:heme binding"/>
    <property type="evidence" value="ECO:0007669"/>
    <property type="project" value="TreeGrafter"/>
</dbReference>
<protein>
    <submittedName>
        <fullName evidence="3">DMSO/TMAO reductase YedYZ molybdopterin-dependent catalytic subunit</fullName>
    </submittedName>
</protein>
<sequence>MGTEHLEVVFFGTDKGEVTIRDIKMQQNFARSMSLADAMNPDNLLCYEMNGATLPAPNGFPLRLITPGWYGIANVKWLEGHRGSRHPLHEPADGPRLCHHPGGGA</sequence>
<dbReference type="GO" id="GO:0043546">
    <property type="term" value="F:molybdopterin cofactor binding"/>
    <property type="evidence" value="ECO:0007669"/>
    <property type="project" value="TreeGrafter"/>
</dbReference>
<organism evidence="3 4">
    <name type="scientific">Rhizobium esperanzae</name>
    <dbReference type="NCBI Taxonomy" id="1967781"/>
    <lineage>
        <taxon>Bacteria</taxon>
        <taxon>Pseudomonadati</taxon>
        <taxon>Pseudomonadota</taxon>
        <taxon>Alphaproteobacteria</taxon>
        <taxon>Hyphomicrobiales</taxon>
        <taxon>Rhizobiaceae</taxon>
        <taxon>Rhizobium/Agrobacterium group</taxon>
        <taxon>Rhizobium</taxon>
    </lineage>
</organism>
<evidence type="ECO:0000313" key="3">
    <source>
        <dbReference type="EMBL" id="MBB4436784.1"/>
    </source>
</evidence>
<dbReference type="PANTHER" id="PTHR19372">
    <property type="entry name" value="SULFITE REDUCTASE"/>
    <property type="match status" value="1"/>
</dbReference>